<dbReference type="PROSITE" id="PS00061">
    <property type="entry name" value="ADH_SHORT"/>
    <property type="match status" value="1"/>
</dbReference>
<dbReference type="GO" id="GO:0006633">
    <property type="term" value="P:fatty acid biosynthetic process"/>
    <property type="evidence" value="ECO:0007669"/>
    <property type="project" value="TreeGrafter"/>
</dbReference>
<dbReference type="AlphaFoldDB" id="A0A8H2WUW5"/>
<dbReference type="GO" id="GO:0016616">
    <property type="term" value="F:oxidoreductase activity, acting on the CH-OH group of donors, NAD or NADP as acceptor"/>
    <property type="evidence" value="ECO:0007669"/>
    <property type="project" value="TreeGrafter"/>
</dbReference>
<reference evidence="3" key="1">
    <citation type="submission" date="2021-01" db="EMBL/GenBank/DDBJ databases">
        <authorList>
            <person name="Kaushik A."/>
        </authorList>
    </citation>
    <scope>NUCLEOTIDE SEQUENCE</scope>
    <source>
        <strain evidence="3">AG3-T5</strain>
    </source>
</reference>
<dbReference type="PRINTS" id="PR00080">
    <property type="entry name" value="SDRFAMILY"/>
</dbReference>
<evidence type="ECO:0000256" key="1">
    <source>
        <dbReference type="ARBA" id="ARBA00006484"/>
    </source>
</evidence>
<dbReference type="GO" id="GO:0048038">
    <property type="term" value="F:quinone binding"/>
    <property type="evidence" value="ECO:0007669"/>
    <property type="project" value="TreeGrafter"/>
</dbReference>
<dbReference type="PANTHER" id="PTHR42760">
    <property type="entry name" value="SHORT-CHAIN DEHYDROGENASES/REDUCTASES FAMILY MEMBER"/>
    <property type="match status" value="1"/>
</dbReference>
<dbReference type="Gene3D" id="3.40.50.720">
    <property type="entry name" value="NAD(P)-binding Rossmann-like Domain"/>
    <property type="match status" value="1"/>
</dbReference>
<dbReference type="InterPro" id="IPR036291">
    <property type="entry name" value="NAD(P)-bd_dom_sf"/>
</dbReference>
<dbReference type="Pfam" id="PF13561">
    <property type="entry name" value="adh_short_C2"/>
    <property type="match status" value="1"/>
</dbReference>
<evidence type="ECO:0000256" key="2">
    <source>
        <dbReference type="ARBA" id="ARBA00022857"/>
    </source>
</evidence>
<dbReference type="PANTHER" id="PTHR42760:SF121">
    <property type="entry name" value="3-OXOACYL-(ACYL-CARRIER-PROTEIN) REDUCTASE"/>
    <property type="match status" value="1"/>
</dbReference>
<protein>
    <submittedName>
        <fullName evidence="3">Uncharacterized protein</fullName>
    </submittedName>
</protein>
<sequence>MRVAIVTGAAQGIGRAIALRLATDNLAVGVNDIPSQLEELNNLVVEITSRGGQALAVPADVSKESEVIEMVQAVSNAFGGLDVMIANAGIRVPGRPLLEMAEEDFDKVMSVNCKGTLYCYRAAAKQMIKQGTKRGGRIIGASSIFGLRAPAERTPYSTSKFAIRAITQTAALEWGQYGITVNCYAPGPINTPLGKLDSTASTGQAFIQKVDMIEQVPLKRMGQPEEVAALVSFIASPGASYITGQTLSVDGGQIMS</sequence>
<dbReference type="PRINTS" id="PR00081">
    <property type="entry name" value="GDHRDH"/>
</dbReference>
<accession>A0A8H2WUW5</accession>
<gene>
    <name evidence="3" type="ORF">RDB_LOCUS9173</name>
</gene>
<dbReference type="EMBL" id="CAJMWW010000022">
    <property type="protein sequence ID" value="CAE6402246.1"/>
    <property type="molecule type" value="Genomic_DNA"/>
</dbReference>
<dbReference type="InterPro" id="IPR002347">
    <property type="entry name" value="SDR_fam"/>
</dbReference>
<proteinExistence type="inferred from homology"/>
<organism evidence="3 4">
    <name type="scientific">Rhizoctonia solani</name>
    <dbReference type="NCBI Taxonomy" id="456999"/>
    <lineage>
        <taxon>Eukaryota</taxon>
        <taxon>Fungi</taxon>
        <taxon>Dikarya</taxon>
        <taxon>Basidiomycota</taxon>
        <taxon>Agaricomycotina</taxon>
        <taxon>Agaricomycetes</taxon>
        <taxon>Cantharellales</taxon>
        <taxon>Ceratobasidiaceae</taxon>
        <taxon>Rhizoctonia</taxon>
    </lineage>
</organism>
<comment type="similarity">
    <text evidence="1">Belongs to the short-chain dehydrogenases/reductases (SDR) family.</text>
</comment>
<keyword evidence="2" id="KW-0521">NADP</keyword>
<comment type="caution">
    <text evidence="3">The sequence shown here is derived from an EMBL/GenBank/DDBJ whole genome shotgun (WGS) entry which is preliminary data.</text>
</comment>
<dbReference type="FunFam" id="3.40.50.720:FF:000084">
    <property type="entry name" value="Short-chain dehydrogenase reductase"/>
    <property type="match status" value="1"/>
</dbReference>
<dbReference type="Proteomes" id="UP000663841">
    <property type="component" value="Unassembled WGS sequence"/>
</dbReference>
<dbReference type="InterPro" id="IPR020904">
    <property type="entry name" value="Sc_DH/Rdtase_CS"/>
</dbReference>
<name>A0A8H2WUW5_9AGAM</name>
<dbReference type="SUPFAM" id="SSF51735">
    <property type="entry name" value="NAD(P)-binding Rossmann-fold domains"/>
    <property type="match status" value="1"/>
</dbReference>
<evidence type="ECO:0000313" key="3">
    <source>
        <dbReference type="EMBL" id="CAE6402246.1"/>
    </source>
</evidence>
<evidence type="ECO:0000313" key="4">
    <source>
        <dbReference type="Proteomes" id="UP000663841"/>
    </source>
</evidence>